<evidence type="ECO:0000256" key="14">
    <source>
        <dbReference type="ARBA" id="ARBA00030753"/>
    </source>
</evidence>
<evidence type="ECO:0000256" key="17">
    <source>
        <dbReference type="SAM" id="MobiDB-lite"/>
    </source>
</evidence>
<keyword evidence="20" id="KW-1185">Reference proteome</keyword>
<evidence type="ECO:0000256" key="1">
    <source>
        <dbReference type="ARBA" id="ARBA00003195"/>
    </source>
</evidence>
<keyword evidence="5" id="KW-0813">Transport</keyword>
<evidence type="ECO:0000256" key="3">
    <source>
        <dbReference type="ARBA" id="ARBA00008915"/>
    </source>
</evidence>
<dbReference type="PANTHER" id="PTHR40637">
    <property type="entry name" value="ESSS SUBUNIT OF NADH:UBIQUINONE OXIDOREDUCTASE (COMPLEX I) PROTEIN"/>
    <property type="match status" value="1"/>
</dbReference>
<evidence type="ECO:0000256" key="18">
    <source>
        <dbReference type="SAM" id="Phobius"/>
    </source>
</evidence>
<accession>A0A4P9XHH2</accession>
<dbReference type="STRING" id="78915.A0A4P9XHH2"/>
<name>A0A4P9XHH2_9FUNG</name>
<dbReference type="AlphaFoldDB" id="A0A4P9XHH2"/>
<evidence type="ECO:0000256" key="2">
    <source>
        <dbReference type="ARBA" id="ARBA00004434"/>
    </source>
</evidence>
<evidence type="ECO:0000256" key="11">
    <source>
        <dbReference type="ARBA" id="ARBA00022989"/>
    </source>
</evidence>
<keyword evidence="10" id="KW-0249">Electron transport</keyword>
<evidence type="ECO:0000256" key="6">
    <source>
        <dbReference type="ARBA" id="ARBA00022660"/>
    </source>
</evidence>
<evidence type="ECO:0000256" key="10">
    <source>
        <dbReference type="ARBA" id="ARBA00022982"/>
    </source>
</evidence>
<proteinExistence type="inferred from homology"/>
<comment type="subunit">
    <text evidence="16">Complex I is composed of 45 different subunits. Interacts with BCAP31.</text>
</comment>
<dbReference type="Pfam" id="PF10183">
    <property type="entry name" value="ESSS"/>
    <property type="match status" value="1"/>
</dbReference>
<dbReference type="OrthoDB" id="2147978at2759"/>
<evidence type="ECO:0000256" key="4">
    <source>
        <dbReference type="ARBA" id="ARBA00018632"/>
    </source>
</evidence>
<keyword evidence="13 18" id="KW-0472">Membrane</keyword>
<dbReference type="GO" id="GO:0005743">
    <property type="term" value="C:mitochondrial inner membrane"/>
    <property type="evidence" value="ECO:0007669"/>
    <property type="project" value="UniProtKB-SubCell"/>
</dbReference>
<organism evidence="19 20">
    <name type="scientific">Thamnocephalis sphaerospora</name>
    <dbReference type="NCBI Taxonomy" id="78915"/>
    <lineage>
        <taxon>Eukaryota</taxon>
        <taxon>Fungi</taxon>
        <taxon>Fungi incertae sedis</taxon>
        <taxon>Zoopagomycota</taxon>
        <taxon>Zoopagomycotina</taxon>
        <taxon>Zoopagomycetes</taxon>
        <taxon>Zoopagales</taxon>
        <taxon>Sigmoideomycetaceae</taxon>
        <taxon>Thamnocephalis</taxon>
    </lineage>
</organism>
<protein>
    <recommendedName>
        <fullName evidence="4">NADH dehydrogenase [ubiquinone] 1 beta subcomplex subunit 11, mitochondrial</fullName>
    </recommendedName>
    <alternativeName>
        <fullName evidence="15">Complex I-ESSS</fullName>
    </alternativeName>
    <alternativeName>
        <fullName evidence="14">NADH-ubiquinone oxidoreductase ESSS subunit</fullName>
    </alternativeName>
</protein>
<keyword evidence="9" id="KW-0809">Transit peptide</keyword>
<sequence length="112" mass="12719">MSAALIRGVSRSLRTRVISAGQRRQASGHGPEYNEPGGYLFGEKPTPGVKRVKEDWERPYLWGMTAAFLITAVGLYYKPSNNISDWAYREAQLRLQERGEMPEYTSVPRDRA</sequence>
<evidence type="ECO:0000256" key="7">
    <source>
        <dbReference type="ARBA" id="ARBA00022692"/>
    </source>
</evidence>
<evidence type="ECO:0000256" key="15">
    <source>
        <dbReference type="ARBA" id="ARBA00031387"/>
    </source>
</evidence>
<evidence type="ECO:0000313" key="20">
    <source>
        <dbReference type="Proteomes" id="UP000271241"/>
    </source>
</evidence>
<evidence type="ECO:0000256" key="8">
    <source>
        <dbReference type="ARBA" id="ARBA00022792"/>
    </source>
</evidence>
<keyword evidence="7 18" id="KW-0812">Transmembrane</keyword>
<comment type="subcellular location">
    <subcellularLocation>
        <location evidence="2">Mitochondrion inner membrane</location>
        <topology evidence="2">Single-pass membrane protein</topology>
    </subcellularLocation>
</comment>
<reference evidence="20" key="1">
    <citation type="journal article" date="2018" name="Nat. Microbiol.">
        <title>Leveraging single-cell genomics to expand the fungal tree of life.</title>
        <authorList>
            <person name="Ahrendt S.R."/>
            <person name="Quandt C.A."/>
            <person name="Ciobanu D."/>
            <person name="Clum A."/>
            <person name="Salamov A."/>
            <person name="Andreopoulos B."/>
            <person name="Cheng J.F."/>
            <person name="Woyke T."/>
            <person name="Pelin A."/>
            <person name="Henrissat B."/>
            <person name="Reynolds N.K."/>
            <person name="Benny G.L."/>
            <person name="Smith M.E."/>
            <person name="James T.Y."/>
            <person name="Grigoriev I.V."/>
        </authorList>
    </citation>
    <scope>NUCLEOTIDE SEQUENCE [LARGE SCALE GENOMIC DNA]</scope>
    <source>
        <strain evidence="20">RSA 1356</strain>
    </source>
</reference>
<feature type="region of interest" description="Disordered" evidence="17">
    <location>
        <begin position="17"/>
        <end position="46"/>
    </location>
</feature>
<comment type="function">
    <text evidence="1">Accessory subunit of the mitochondrial membrane respiratory chain NADH dehydrogenase (Complex I), that is believed not to be involved in catalysis. Complex I functions in the transfer of electrons from NADH to the respiratory chain. The immediate electron acceptor for the enzyme is believed to be ubiquinone.</text>
</comment>
<evidence type="ECO:0000256" key="5">
    <source>
        <dbReference type="ARBA" id="ARBA00022448"/>
    </source>
</evidence>
<dbReference type="EMBL" id="KZ993550">
    <property type="protein sequence ID" value="RKP04660.1"/>
    <property type="molecule type" value="Genomic_DNA"/>
</dbReference>
<comment type="similarity">
    <text evidence="3">Belongs to the complex I NDUFB11 subunit family.</text>
</comment>
<keyword evidence="19" id="KW-0830">Ubiquinone</keyword>
<evidence type="ECO:0000256" key="16">
    <source>
        <dbReference type="ARBA" id="ARBA00046528"/>
    </source>
</evidence>
<evidence type="ECO:0000313" key="19">
    <source>
        <dbReference type="EMBL" id="RKP04660.1"/>
    </source>
</evidence>
<evidence type="ECO:0000256" key="9">
    <source>
        <dbReference type="ARBA" id="ARBA00022946"/>
    </source>
</evidence>
<keyword evidence="12" id="KW-0496">Mitochondrion</keyword>
<keyword evidence="8" id="KW-0999">Mitochondrion inner membrane</keyword>
<keyword evidence="6" id="KW-0679">Respiratory chain</keyword>
<dbReference type="PANTHER" id="PTHR40637:SF1">
    <property type="entry name" value="ESSS SUBUNIT OF NADH:UBIQUINONE OXIDOREDUCTASE (COMPLEX I) PROTEIN"/>
    <property type="match status" value="1"/>
</dbReference>
<keyword evidence="11 18" id="KW-1133">Transmembrane helix</keyword>
<dbReference type="Proteomes" id="UP000271241">
    <property type="component" value="Unassembled WGS sequence"/>
</dbReference>
<feature type="transmembrane region" description="Helical" evidence="18">
    <location>
        <begin position="60"/>
        <end position="77"/>
    </location>
</feature>
<dbReference type="InterPro" id="IPR019329">
    <property type="entry name" value="NADH_UbQ_OxRdtase_ESSS_su"/>
</dbReference>
<gene>
    <name evidence="19" type="ORF">THASP1DRAFT_33548</name>
</gene>
<evidence type="ECO:0000256" key="12">
    <source>
        <dbReference type="ARBA" id="ARBA00023128"/>
    </source>
</evidence>
<evidence type="ECO:0000256" key="13">
    <source>
        <dbReference type="ARBA" id="ARBA00023136"/>
    </source>
</evidence>